<gene>
    <name evidence="1" type="ORF">AXF42_Ash004216</name>
</gene>
<protein>
    <submittedName>
        <fullName evidence="1">Uncharacterized protein</fullName>
    </submittedName>
</protein>
<name>A0A2I0A2B1_9ASPA</name>
<dbReference type="AlphaFoldDB" id="A0A2I0A2B1"/>
<evidence type="ECO:0000313" key="2">
    <source>
        <dbReference type="Proteomes" id="UP000236161"/>
    </source>
</evidence>
<keyword evidence="2" id="KW-1185">Reference proteome</keyword>
<organism evidence="1 2">
    <name type="scientific">Apostasia shenzhenica</name>
    <dbReference type="NCBI Taxonomy" id="1088818"/>
    <lineage>
        <taxon>Eukaryota</taxon>
        <taxon>Viridiplantae</taxon>
        <taxon>Streptophyta</taxon>
        <taxon>Embryophyta</taxon>
        <taxon>Tracheophyta</taxon>
        <taxon>Spermatophyta</taxon>
        <taxon>Magnoliopsida</taxon>
        <taxon>Liliopsida</taxon>
        <taxon>Asparagales</taxon>
        <taxon>Orchidaceae</taxon>
        <taxon>Apostasioideae</taxon>
        <taxon>Apostasia</taxon>
    </lineage>
</organism>
<dbReference type="Proteomes" id="UP000236161">
    <property type="component" value="Unassembled WGS sequence"/>
</dbReference>
<sequence>MSSQLARVMRRIQEHARRHLASFPGSERMLSFSSSKPKALILNGEGALSFYHYMCQFLHPLPASSLLGTLLPSQWMELE</sequence>
<reference evidence="1 2" key="1">
    <citation type="journal article" date="2017" name="Nature">
        <title>The Apostasia genome and the evolution of orchids.</title>
        <authorList>
            <person name="Zhang G.Q."/>
            <person name="Liu K.W."/>
            <person name="Li Z."/>
            <person name="Lohaus R."/>
            <person name="Hsiao Y.Y."/>
            <person name="Niu S.C."/>
            <person name="Wang J.Y."/>
            <person name="Lin Y.C."/>
            <person name="Xu Q."/>
            <person name="Chen L.J."/>
            <person name="Yoshida K."/>
            <person name="Fujiwara S."/>
            <person name="Wang Z.W."/>
            <person name="Zhang Y.Q."/>
            <person name="Mitsuda N."/>
            <person name="Wang M."/>
            <person name="Liu G.H."/>
            <person name="Pecoraro L."/>
            <person name="Huang H.X."/>
            <person name="Xiao X.J."/>
            <person name="Lin M."/>
            <person name="Wu X.Y."/>
            <person name="Wu W.L."/>
            <person name="Chen Y.Y."/>
            <person name="Chang S.B."/>
            <person name="Sakamoto S."/>
            <person name="Ohme-Takagi M."/>
            <person name="Yagi M."/>
            <person name="Zeng S.J."/>
            <person name="Shen C.Y."/>
            <person name="Yeh C.M."/>
            <person name="Luo Y.B."/>
            <person name="Tsai W.C."/>
            <person name="Van de Peer Y."/>
            <person name="Liu Z.J."/>
        </authorList>
    </citation>
    <scope>NUCLEOTIDE SEQUENCE [LARGE SCALE GENOMIC DNA]</scope>
    <source>
        <strain evidence="2">cv. Shenzhen</strain>
        <tissue evidence="1">Stem</tissue>
    </source>
</reference>
<evidence type="ECO:0000313" key="1">
    <source>
        <dbReference type="EMBL" id="PKA49675.1"/>
    </source>
</evidence>
<proteinExistence type="predicted"/>
<accession>A0A2I0A2B1</accession>
<dbReference type="EMBL" id="KZ452037">
    <property type="protein sequence ID" value="PKA49675.1"/>
    <property type="molecule type" value="Genomic_DNA"/>
</dbReference>